<keyword evidence="2" id="KW-0732">Signal</keyword>
<dbReference type="PANTHER" id="PTHR10083:SF374">
    <property type="entry name" value="BPTI_KUNITZ INHIBITOR DOMAIN-CONTAINING PROTEIN"/>
    <property type="match status" value="1"/>
</dbReference>
<dbReference type="InterPro" id="IPR002223">
    <property type="entry name" value="Kunitz_BPTI"/>
</dbReference>
<evidence type="ECO:0000256" key="2">
    <source>
        <dbReference type="SAM" id="SignalP"/>
    </source>
</evidence>
<dbReference type="Gene3D" id="4.10.410.10">
    <property type="entry name" value="Pancreatic trypsin inhibitor Kunitz domain"/>
    <property type="match status" value="2"/>
</dbReference>
<evidence type="ECO:0000259" key="3">
    <source>
        <dbReference type="PROSITE" id="PS50279"/>
    </source>
</evidence>
<feature type="signal peptide" evidence="2">
    <location>
        <begin position="1"/>
        <end position="20"/>
    </location>
</feature>
<proteinExistence type="evidence at transcript level"/>
<feature type="domain" description="BPTI/Kunitz inhibitor" evidence="3">
    <location>
        <begin position="83"/>
        <end position="141"/>
    </location>
</feature>
<evidence type="ECO:0000256" key="1">
    <source>
        <dbReference type="ARBA" id="ARBA00023157"/>
    </source>
</evidence>
<accession>A0A0F6T4H0</accession>
<dbReference type="SUPFAM" id="SSF57362">
    <property type="entry name" value="BPTI-like"/>
    <property type="match status" value="2"/>
</dbReference>
<keyword evidence="1" id="KW-1015">Disulfide bond</keyword>
<dbReference type="PANTHER" id="PTHR10083">
    <property type="entry name" value="KUNITZ-TYPE PROTEASE INHIBITOR-RELATED"/>
    <property type="match status" value="1"/>
</dbReference>
<dbReference type="Pfam" id="PF00014">
    <property type="entry name" value="Kunitz_BPTI"/>
    <property type="match status" value="2"/>
</dbReference>
<dbReference type="AlphaFoldDB" id="A0A0F6T4H0"/>
<feature type="domain" description="BPTI/Kunitz inhibitor" evidence="3">
    <location>
        <begin position="29"/>
        <end position="81"/>
    </location>
</feature>
<dbReference type="InterPro" id="IPR020901">
    <property type="entry name" value="Prtase_inh_Kunz-CS"/>
</dbReference>
<dbReference type="InterPro" id="IPR036880">
    <property type="entry name" value="Kunitz_BPTI_sf"/>
</dbReference>
<feature type="chain" id="PRO_5002510034" evidence="2">
    <location>
        <begin position="21"/>
        <end position="183"/>
    </location>
</feature>
<evidence type="ECO:0000313" key="4">
    <source>
        <dbReference type="EMBL" id="AKE31560.1"/>
    </source>
</evidence>
<reference evidence="4" key="1">
    <citation type="submission" date="2014-12" db="EMBL/GenBank/DDBJ databases">
        <title>Genome and transcriptome analysis of Pinctada martensii calcifying mantle and shell: focus on biomineralization.</title>
        <authorList>
            <person name="Dong B."/>
        </authorList>
    </citation>
    <scope>NUCLEOTIDE SEQUENCE</scope>
    <source>
        <tissue evidence="4">Nacreous layer of shell</tissue>
    </source>
</reference>
<dbReference type="GO" id="GO:0004867">
    <property type="term" value="F:serine-type endopeptidase inhibitor activity"/>
    <property type="evidence" value="ECO:0007669"/>
    <property type="project" value="InterPro"/>
</dbReference>
<name>A0A0F6T4H0_PINIB</name>
<dbReference type="EMBL" id="KP276258">
    <property type="protein sequence ID" value="AKE31560.1"/>
    <property type="molecule type" value="mRNA"/>
</dbReference>
<dbReference type="SMART" id="SM00131">
    <property type="entry name" value="KU"/>
    <property type="match status" value="2"/>
</dbReference>
<sequence length="183" mass="20682">MIRLYVQCVILCIIILPLLAAREGFGGRCLKPKDKGNRSCGRSQKYYYFNAEKGRCYRFTYYGCKGNSNRFKKKSDCVSSCACQAVLDHGSHCKSKGKKKEGSQVRFYYDSESGLCRKFWYVGCGGNHNKFTSKTACKKVCIKDAPKRSKASAKASTSTFSKNAQYSMNSLLKMLKQLSKKRL</sequence>
<organism evidence="4">
    <name type="scientific">Pinctada imbricata</name>
    <name type="common">Atlantic pearl-oyster</name>
    <name type="synonym">Pinctada martensii</name>
    <dbReference type="NCBI Taxonomy" id="66713"/>
    <lineage>
        <taxon>Eukaryota</taxon>
        <taxon>Metazoa</taxon>
        <taxon>Spiralia</taxon>
        <taxon>Lophotrochozoa</taxon>
        <taxon>Mollusca</taxon>
        <taxon>Bivalvia</taxon>
        <taxon>Autobranchia</taxon>
        <taxon>Pteriomorphia</taxon>
        <taxon>Pterioida</taxon>
        <taxon>Pterioidea</taxon>
        <taxon>Pteriidae</taxon>
        <taxon>Pinctada</taxon>
    </lineage>
</organism>
<dbReference type="PROSITE" id="PS50279">
    <property type="entry name" value="BPTI_KUNITZ_2"/>
    <property type="match status" value="2"/>
</dbReference>
<protein>
    <submittedName>
        <fullName evidence="4">Nacreserine protease inhibitor 2</fullName>
    </submittedName>
</protein>
<dbReference type="CDD" id="cd00109">
    <property type="entry name" value="Kunitz-type"/>
    <property type="match status" value="2"/>
</dbReference>
<dbReference type="InterPro" id="IPR050098">
    <property type="entry name" value="TFPI/VKTCI-like"/>
</dbReference>
<dbReference type="PROSITE" id="PS00280">
    <property type="entry name" value="BPTI_KUNITZ_1"/>
    <property type="match status" value="1"/>
</dbReference>
<dbReference type="GO" id="GO:0005615">
    <property type="term" value="C:extracellular space"/>
    <property type="evidence" value="ECO:0007669"/>
    <property type="project" value="TreeGrafter"/>
</dbReference>